<comment type="function">
    <text evidence="2">Exopeptidase that catalyzes the hydrolytic cleavage of multi-L-arginyl-poly-L-aspartic acid (cyanophycin; a water-insoluble reserve polymer) into aspartate-arginine dipeptides.</text>
</comment>
<dbReference type="AlphaFoldDB" id="A0A4R3VZD8"/>
<evidence type="ECO:0000256" key="3">
    <source>
        <dbReference type="ARBA" id="ARBA00006534"/>
    </source>
</evidence>
<dbReference type="InterPro" id="IPR029062">
    <property type="entry name" value="Class_I_gatase-like"/>
</dbReference>
<dbReference type="EMBL" id="SMBZ01000009">
    <property type="protein sequence ID" value="TCV18730.1"/>
    <property type="molecule type" value="Genomic_DNA"/>
</dbReference>
<dbReference type="InterPro" id="IPR011811">
    <property type="entry name" value="Peptidase_S51_cyanophycinase"/>
</dbReference>
<evidence type="ECO:0000313" key="9">
    <source>
        <dbReference type="EMBL" id="TCV18730.1"/>
    </source>
</evidence>
<sequence>MMQRNQLYTLILALCMSIGQVFAQQGKLFIIGGGERSEALIEDLVKTADLKEQDYIVILPMATSVPEESVAYISEQLSRHTKHKAVSFNFSKEEANNRSQWIDSVKNARLIYITGGDQNKFMAIVRQTKLFDAIQSAYHNGATVSGTSAGAAVMSAVMITGGQKPDGKADSFKEVKADYVEVASGLGLLQNVIIDQHFIMRSRYNRLMSVLSDYPQRAVIGIDEGTALVVQGKNARISGVSQVVHIAQPKNTKVTASGKVSFEKANLSLYTHGQRFKLK</sequence>
<dbReference type="Proteomes" id="UP000295197">
    <property type="component" value="Unassembled WGS sequence"/>
</dbReference>
<dbReference type="InterPro" id="IPR005320">
    <property type="entry name" value="Peptidase_S51"/>
</dbReference>
<dbReference type="SUPFAM" id="SSF52317">
    <property type="entry name" value="Class I glutamine amidotransferase-like"/>
    <property type="match status" value="1"/>
</dbReference>
<accession>A0A4R3VZD8</accession>
<comment type="caution">
    <text evidence="9">The sequence shown here is derived from an EMBL/GenBank/DDBJ whole genome shotgun (WGS) entry which is preliminary data.</text>
</comment>
<keyword evidence="7" id="KW-0378">Hydrolase</keyword>
<dbReference type="RefSeq" id="WP_243646051.1">
    <property type="nucleotide sequence ID" value="NZ_SMBZ01000009.1"/>
</dbReference>
<gene>
    <name evidence="9" type="ORF">EDC17_100955</name>
</gene>
<evidence type="ECO:0000256" key="5">
    <source>
        <dbReference type="ARBA" id="ARBA00015719"/>
    </source>
</evidence>
<evidence type="ECO:0000256" key="6">
    <source>
        <dbReference type="ARBA" id="ARBA00022670"/>
    </source>
</evidence>
<evidence type="ECO:0000256" key="7">
    <source>
        <dbReference type="ARBA" id="ARBA00022801"/>
    </source>
</evidence>
<dbReference type="CDD" id="cd03145">
    <property type="entry name" value="GAT1_cyanophycinase"/>
    <property type="match status" value="1"/>
</dbReference>
<dbReference type="GO" id="GO:0008241">
    <property type="term" value="F:peptidyl-dipeptidase activity"/>
    <property type="evidence" value="ECO:0007669"/>
    <property type="project" value="UniProtKB-EC"/>
</dbReference>
<dbReference type="GO" id="GO:0008236">
    <property type="term" value="F:serine-type peptidase activity"/>
    <property type="evidence" value="ECO:0007669"/>
    <property type="project" value="UniProtKB-KW"/>
</dbReference>
<reference evidence="9 10" key="1">
    <citation type="submission" date="2019-03" db="EMBL/GenBank/DDBJ databases">
        <title>Genomic Encyclopedia of Type Strains, Phase IV (KMG-IV): sequencing the most valuable type-strain genomes for metagenomic binning, comparative biology and taxonomic classification.</title>
        <authorList>
            <person name="Goeker M."/>
        </authorList>
    </citation>
    <scope>NUCLEOTIDE SEQUENCE [LARGE SCALE GENOMIC DNA]</scope>
    <source>
        <strain evidence="9 10">DSM 22362</strain>
    </source>
</reference>
<evidence type="ECO:0000256" key="2">
    <source>
        <dbReference type="ARBA" id="ARBA00002039"/>
    </source>
</evidence>
<evidence type="ECO:0000256" key="8">
    <source>
        <dbReference type="ARBA" id="ARBA00022825"/>
    </source>
</evidence>
<protein>
    <recommendedName>
        <fullName evidence="5">Cyanophycinase</fullName>
        <ecNumber evidence="4">3.4.15.6</ecNumber>
    </recommendedName>
</protein>
<comment type="similarity">
    <text evidence="3">Belongs to the peptidase S51 family.</text>
</comment>
<evidence type="ECO:0000256" key="1">
    <source>
        <dbReference type="ARBA" id="ARBA00001092"/>
    </source>
</evidence>
<evidence type="ECO:0000313" key="10">
    <source>
        <dbReference type="Proteomes" id="UP000295197"/>
    </source>
</evidence>
<dbReference type="Gene3D" id="3.40.50.880">
    <property type="match status" value="1"/>
</dbReference>
<comment type="catalytic activity">
    <reaction evidence="1">
        <text>[L-4-(L-arginin-2-N-yl)aspartate](n) + H2O = [L-4-(L-arginin-2-N-yl)aspartate](n-1) + L-4-(L-arginin-2-N-yl)aspartate</text>
        <dbReference type="Rhea" id="RHEA:12845"/>
        <dbReference type="Rhea" id="RHEA-COMP:13728"/>
        <dbReference type="Rhea" id="RHEA-COMP:13734"/>
        <dbReference type="ChEBI" id="CHEBI:15377"/>
        <dbReference type="ChEBI" id="CHEBI:137986"/>
        <dbReference type="ChEBI" id="CHEBI:137991"/>
        <dbReference type="EC" id="3.4.15.6"/>
    </reaction>
</comment>
<dbReference type="PANTHER" id="PTHR36175:SF1">
    <property type="entry name" value="CYANOPHYCINASE"/>
    <property type="match status" value="1"/>
</dbReference>
<dbReference type="EC" id="3.4.15.6" evidence="4"/>
<name>A0A4R3VZD8_9SPHI</name>
<keyword evidence="10" id="KW-1185">Reference proteome</keyword>
<proteinExistence type="inferred from homology"/>
<evidence type="ECO:0000256" key="4">
    <source>
        <dbReference type="ARBA" id="ARBA00013115"/>
    </source>
</evidence>
<organism evidence="9 10">
    <name type="scientific">Sphingobacterium alimentarium</name>
    <dbReference type="NCBI Taxonomy" id="797292"/>
    <lineage>
        <taxon>Bacteria</taxon>
        <taxon>Pseudomonadati</taxon>
        <taxon>Bacteroidota</taxon>
        <taxon>Sphingobacteriia</taxon>
        <taxon>Sphingobacteriales</taxon>
        <taxon>Sphingobacteriaceae</taxon>
        <taxon>Sphingobacterium</taxon>
    </lineage>
</organism>
<dbReference type="Pfam" id="PF03575">
    <property type="entry name" value="Peptidase_S51"/>
    <property type="match status" value="1"/>
</dbReference>
<dbReference type="NCBIfam" id="TIGR02069">
    <property type="entry name" value="cyanophycinase"/>
    <property type="match status" value="1"/>
</dbReference>
<dbReference type="PANTHER" id="PTHR36175">
    <property type="entry name" value="CYANOPHYCINASE"/>
    <property type="match status" value="1"/>
</dbReference>
<keyword evidence="8" id="KW-0720">Serine protease</keyword>
<keyword evidence="6" id="KW-0645">Protease</keyword>
<dbReference type="GO" id="GO:0006508">
    <property type="term" value="P:proteolysis"/>
    <property type="evidence" value="ECO:0007669"/>
    <property type="project" value="UniProtKB-KW"/>
</dbReference>